<reference evidence="4 5" key="1">
    <citation type="submission" date="2018-10" db="EMBL/GenBank/DDBJ databases">
        <title>A high-quality apple genome assembly.</title>
        <authorList>
            <person name="Hu J."/>
        </authorList>
    </citation>
    <scope>NUCLEOTIDE SEQUENCE [LARGE SCALE GENOMIC DNA]</scope>
    <source>
        <strain evidence="5">cv. HFTH1</strain>
        <tissue evidence="4">Young leaf</tissue>
    </source>
</reference>
<feature type="transmembrane region" description="Helical" evidence="2">
    <location>
        <begin position="21"/>
        <end position="37"/>
    </location>
</feature>
<keyword evidence="2" id="KW-1133">Transmembrane helix</keyword>
<keyword evidence="5" id="KW-1185">Reference proteome</keyword>
<evidence type="ECO:0000313" key="4">
    <source>
        <dbReference type="EMBL" id="RXH93235.1"/>
    </source>
</evidence>
<dbReference type="Pfam" id="PF12076">
    <property type="entry name" value="CER1-like_C"/>
    <property type="match status" value="1"/>
</dbReference>
<feature type="domain" description="Very-long-chain aldehyde decarbonylase CER1-like C-terminal" evidence="3">
    <location>
        <begin position="377"/>
        <end position="521"/>
    </location>
</feature>
<dbReference type="PANTHER" id="PTHR11863">
    <property type="entry name" value="STEROL DESATURASE"/>
    <property type="match status" value="1"/>
</dbReference>
<dbReference type="Proteomes" id="UP000290289">
    <property type="component" value="Chromosome 7"/>
</dbReference>
<keyword evidence="2" id="KW-0812">Transmembrane</keyword>
<organism evidence="4 5">
    <name type="scientific">Malus domestica</name>
    <name type="common">Apple</name>
    <name type="synonym">Pyrus malus</name>
    <dbReference type="NCBI Taxonomy" id="3750"/>
    <lineage>
        <taxon>Eukaryota</taxon>
        <taxon>Viridiplantae</taxon>
        <taxon>Streptophyta</taxon>
        <taxon>Embryophyta</taxon>
        <taxon>Tracheophyta</taxon>
        <taxon>Spermatophyta</taxon>
        <taxon>Magnoliopsida</taxon>
        <taxon>eudicotyledons</taxon>
        <taxon>Gunneridae</taxon>
        <taxon>Pentapetalae</taxon>
        <taxon>rosids</taxon>
        <taxon>fabids</taxon>
        <taxon>Rosales</taxon>
        <taxon>Rosaceae</taxon>
        <taxon>Amygdaloideae</taxon>
        <taxon>Maleae</taxon>
        <taxon>Malus</taxon>
    </lineage>
</organism>
<evidence type="ECO:0000259" key="3">
    <source>
        <dbReference type="Pfam" id="PF12076"/>
    </source>
</evidence>
<comment type="caution">
    <text evidence="4">The sequence shown here is derived from an EMBL/GenBank/DDBJ whole genome shotgun (WGS) entry which is preliminary data.</text>
</comment>
<protein>
    <recommendedName>
        <fullName evidence="3">Very-long-chain aldehyde decarbonylase CER1-like C-terminal domain-containing protein</fullName>
    </recommendedName>
</protein>
<keyword evidence="2" id="KW-0472">Membrane</keyword>
<name>A0A498JEE8_MALDO</name>
<evidence type="ECO:0000256" key="2">
    <source>
        <dbReference type="SAM" id="Phobius"/>
    </source>
</evidence>
<dbReference type="EMBL" id="RDQH01000333">
    <property type="protein sequence ID" value="RXH93235.1"/>
    <property type="molecule type" value="Genomic_DNA"/>
</dbReference>
<dbReference type="InterPro" id="IPR021940">
    <property type="entry name" value="CER1-like_C"/>
</dbReference>
<evidence type="ECO:0000313" key="5">
    <source>
        <dbReference type="Proteomes" id="UP000290289"/>
    </source>
</evidence>
<proteinExistence type="predicted"/>
<evidence type="ECO:0000256" key="1">
    <source>
        <dbReference type="ARBA" id="ARBA00004141"/>
    </source>
</evidence>
<feature type="transmembrane region" description="Helical" evidence="2">
    <location>
        <begin position="250"/>
        <end position="270"/>
    </location>
</feature>
<gene>
    <name evidence="4" type="ORF">DVH24_013811</name>
</gene>
<comment type="subcellular location">
    <subcellularLocation>
        <location evidence="1">Membrane</location>
        <topology evidence="1">Multi-pass membrane protein</topology>
    </subcellularLocation>
</comment>
<dbReference type="InterPro" id="IPR050307">
    <property type="entry name" value="Sterol_Desaturase_Related"/>
</dbReference>
<accession>A0A498JEE8</accession>
<sequence length="528" mass="60577">MASIPGILTEWPWKPLGNLKYLILAPWVIHSTLLFIVNDGKDRDSTYLLMFPLMLWRMIHNQIWITLSRYRTAKGNGRIVDKGLEFDQHLTLFVYRDDQILFNGGLSYLVNRMFSGAQNMPLWRTDGVIFTFLLHAGLVEYFYYWFHRALHHHYLYSHYHSRHHSSIVTEPITSAIIDLIFAVSIRDSPICGARSIFHDILNANSSNCLHRNREELPDVVHLTHLTTPESIYHLPLGFASLASRPHKSTWYMWLMWPVTFLSMILTRIYGRPFVVERQFFNKLTLQTWVIPRYTTQQYYLQLQNGSINTLIEEAIVEAEKKGVKVTSVGLLDQGEELNGYGGLYVRRHPHLKLKVVDGSSLAVAVILNSIPRGTTQVVLRGNLTKVAYAIAFALSQKGIQVTTLHQVEYLKLTKSLNATESCLVLGESCGPKMNASKGTLFVPFSQLPPKKLRKDCFYHYTPALKIPTSMENNWLPRRVMSAWRVAGIVHALEDYHEHDCGYPMSSNDKIWLASLRHGFQPLLVNVGE</sequence>
<dbReference type="AlphaFoldDB" id="A0A498JEE8"/>
<feature type="transmembrane region" description="Helical" evidence="2">
    <location>
        <begin position="128"/>
        <end position="146"/>
    </location>
</feature>
<dbReference type="GO" id="GO:0016020">
    <property type="term" value="C:membrane"/>
    <property type="evidence" value="ECO:0007669"/>
    <property type="project" value="UniProtKB-SubCell"/>
</dbReference>